<dbReference type="AlphaFoldDB" id="A0A8J3MAR9"/>
<dbReference type="Proteomes" id="UP000626220">
    <property type="component" value="Unassembled WGS sequence"/>
</dbReference>
<comment type="caution">
    <text evidence="2">The sequence shown here is derived from an EMBL/GenBank/DDBJ whole genome shotgun (WGS) entry which is preliminary data.</text>
</comment>
<evidence type="ECO:0000313" key="2">
    <source>
        <dbReference type="EMBL" id="GHF59221.1"/>
    </source>
</evidence>
<organism evidence="2 3">
    <name type="scientific">Seohaeicola zhoushanensis</name>
    <dbReference type="NCBI Taxonomy" id="1569283"/>
    <lineage>
        <taxon>Bacteria</taxon>
        <taxon>Pseudomonadati</taxon>
        <taxon>Pseudomonadota</taxon>
        <taxon>Alphaproteobacteria</taxon>
        <taxon>Rhodobacterales</taxon>
        <taxon>Roseobacteraceae</taxon>
        <taxon>Seohaeicola</taxon>
    </lineage>
</organism>
<dbReference type="GO" id="GO:0003700">
    <property type="term" value="F:DNA-binding transcription factor activity"/>
    <property type="evidence" value="ECO:0007669"/>
    <property type="project" value="InterPro"/>
</dbReference>
<sequence length="111" mass="12256">MVNHMVNLDSAFHALADPTRRAVIARLIKGPAAVKDLAAPFGMTLPAILKHLRVLEASGLIGTEKAGRSRICRINPERLAQAEDWLSQQRAVWEGRTDRLTAYAETLARKT</sequence>
<dbReference type="SMART" id="SM00418">
    <property type="entry name" value="HTH_ARSR"/>
    <property type="match status" value="1"/>
</dbReference>
<feature type="domain" description="HTH arsR-type" evidence="1">
    <location>
        <begin position="1"/>
        <end position="94"/>
    </location>
</feature>
<reference evidence="2" key="2">
    <citation type="submission" date="2020-09" db="EMBL/GenBank/DDBJ databases">
        <authorList>
            <person name="Sun Q."/>
            <person name="Kim S."/>
        </authorList>
    </citation>
    <scope>NUCLEOTIDE SEQUENCE</scope>
    <source>
        <strain evidence="2">KCTC 42650</strain>
    </source>
</reference>
<dbReference type="NCBIfam" id="NF033788">
    <property type="entry name" value="HTH_metalloreg"/>
    <property type="match status" value="1"/>
</dbReference>
<dbReference type="InterPro" id="IPR036390">
    <property type="entry name" value="WH_DNA-bd_sf"/>
</dbReference>
<dbReference type="InterPro" id="IPR036388">
    <property type="entry name" value="WH-like_DNA-bd_sf"/>
</dbReference>
<dbReference type="InterPro" id="IPR001845">
    <property type="entry name" value="HTH_ArsR_DNA-bd_dom"/>
</dbReference>
<dbReference type="Gene3D" id="1.10.10.10">
    <property type="entry name" value="Winged helix-like DNA-binding domain superfamily/Winged helix DNA-binding domain"/>
    <property type="match status" value="1"/>
</dbReference>
<accession>A0A8J3MAR9</accession>
<gene>
    <name evidence="2" type="ORF">GCM10017056_33450</name>
</gene>
<dbReference type="PANTHER" id="PTHR38600:SF2">
    <property type="entry name" value="SLL0088 PROTEIN"/>
    <property type="match status" value="1"/>
</dbReference>
<evidence type="ECO:0000259" key="1">
    <source>
        <dbReference type="PROSITE" id="PS50987"/>
    </source>
</evidence>
<evidence type="ECO:0000313" key="3">
    <source>
        <dbReference type="Proteomes" id="UP000626220"/>
    </source>
</evidence>
<dbReference type="InterPro" id="IPR011991">
    <property type="entry name" value="ArsR-like_HTH"/>
</dbReference>
<dbReference type="SUPFAM" id="SSF46785">
    <property type="entry name" value="Winged helix' DNA-binding domain"/>
    <property type="match status" value="1"/>
</dbReference>
<reference evidence="2" key="1">
    <citation type="journal article" date="2014" name="Int. J. Syst. Evol. Microbiol.">
        <title>Complete genome sequence of Corynebacterium casei LMG S-19264T (=DSM 44701T), isolated from a smear-ripened cheese.</title>
        <authorList>
            <consortium name="US DOE Joint Genome Institute (JGI-PGF)"/>
            <person name="Walter F."/>
            <person name="Albersmeier A."/>
            <person name="Kalinowski J."/>
            <person name="Ruckert C."/>
        </authorList>
    </citation>
    <scope>NUCLEOTIDE SEQUENCE</scope>
    <source>
        <strain evidence="2">KCTC 42650</strain>
    </source>
</reference>
<name>A0A8J3MAR9_9RHOB</name>
<keyword evidence="3" id="KW-1185">Reference proteome</keyword>
<dbReference type="EMBL" id="BNCJ01000010">
    <property type="protein sequence ID" value="GHF59221.1"/>
    <property type="molecule type" value="Genomic_DNA"/>
</dbReference>
<dbReference type="PRINTS" id="PR00778">
    <property type="entry name" value="HTHARSR"/>
</dbReference>
<dbReference type="PANTHER" id="PTHR38600">
    <property type="entry name" value="TRANSCRIPTIONAL REGULATORY PROTEIN"/>
    <property type="match status" value="1"/>
</dbReference>
<protein>
    <submittedName>
        <fullName evidence="2">Transcriptional regulator</fullName>
    </submittedName>
</protein>
<proteinExistence type="predicted"/>
<dbReference type="Pfam" id="PF12840">
    <property type="entry name" value="HTH_20"/>
    <property type="match status" value="1"/>
</dbReference>
<dbReference type="PROSITE" id="PS50987">
    <property type="entry name" value="HTH_ARSR_2"/>
    <property type="match status" value="1"/>
</dbReference>
<dbReference type="CDD" id="cd00090">
    <property type="entry name" value="HTH_ARSR"/>
    <property type="match status" value="1"/>
</dbReference>